<gene>
    <name evidence="2" type="ORF">TWF696_008456</name>
</gene>
<feature type="compositionally biased region" description="Basic residues" evidence="1">
    <location>
        <begin position="452"/>
        <end position="467"/>
    </location>
</feature>
<accession>A0AAV9UFR8</accession>
<feature type="compositionally biased region" description="Low complexity" evidence="1">
    <location>
        <begin position="468"/>
        <end position="484"/>
    </location>
</feature>
<reference evidence="2 3" key="1">
    <citation type="submission" date="2019-10" db="EMBL/GenBank/DDBJ databases">
        <authorList>
            <person name="Palmer J.M."/>
        </authorList>
    </citation>
    <scope>NUCLEOTIDE SEQUENCE [LARGE SCALE GENOMIC DNA]</scope>
    <source>
        <strain evidence="2 3">TWF696</strain>
    </source>
</reference>
<name>A0AAV9UFR8_9PEZI</name>
<dbReference type="Proteomes" id="UP001375240">
    <property type="component" value="Unassembled WGS sequence"/>
</dbReference>
<protein>
    <submittedName>
        <fullName evidence="2">Uncharacterized protein</fullName>
    </submittedName>
</protein>
<proteinExistence type="predicted"/>
<feature type="region of interest" description="Disordered" evidence="1">
    <location>
        <begin position="451"/>
        <end position="601"/>
    </location>
</feature>
<feature type="region of interest" description="Disordered" evidence="1">
    <location>
        <begin position="292"/>
        <end position="395"/>
    </location>
</feature>
<feature type="compositionally biased region" description="Low complexity" evidence="1">
    <location>
        <begin position="299"/>
        <end position="310"/>
    </location>
</feature>
<sequence>MVCMSTLRTPHHFRSLTFSSTHTYMNSPSNRITLASGENNDEDVPCLDLNFPESAGKNGNYFRRVMKFRIPINRTTFYWNGNPLQPNDIVVKVDPSYVQYLVKGDEGEFVAVSHPDHPDASQSFIARSFLKDDTFVDEGVFVLGECTRPSEIRKVLTEAKAHGATVVAVGLGGVDNLYALHAVCAVGLDPCKYFDYWYEVACRARSREREGMAKVSFGQAVDQSGAFEFEIAPRAAELSALPQKKEEEKKVAVVPAPVVPAPAVPAAGVAAKKAAGKIVYPPAVPAFGPEEAKKIAGQPRPRSLSPASRRASPRPSPPPRSLSPSSASSDKENVGSAANKQLPAPAATAIITKPASPRAPAARSSPSLKGILKSPSDSGSESDGSSGSKKSVTWAREATAYLEREVRRGVGRGCTRIVEAREEIRVREDPTAGRLLSRSELEELERAERAISRSKRRRLRAKERKARALAAAAAASSPPASSSPSSPPPPPAAVRLVPAAVPRPPSGRKTWAQVAKGPVGGARRPSPSVAAAAAGRAPAASAPSPAALSVGSSSPSGVVRGTRSSAASGSPASPLREGGSGSLGLQFPAVNDGPEDLGTCQGRTDYMVRKIGELTSQARKEEA</sequence>
<evidence type="ECO:0000256" key="1">
    <source>
        <dbReference type="SAM" id="MobiDB-lite"/>
    </source>
</evidence>
<keyword evidence="3" id="KW-1185">Reference proteome</keyword>
<dbReference type="EMBL" id="JAVHNQ010000007">
    <property type="protein sequence ID" value="KAK6341378.1"/>
    <property type="molecule type" value="Genomic_DNA"/>
</dbReference>
<comment type="caution">
    <text evidence="2">The sequence shown here is derived from an EMBL/GenBank/DDBJ whole genome shotgun (WGS) entry which is preliminary data.</text>
</comment>
<evidence type="ECO:0000313" key="2">
    <source>
        <dbReference type="EMBL" id="KAK6341378.1"/>
    </source>
</evidence>
<organism evidence="2 3">
    <name type="scientific">Orbilia brochopaga</name>
    <dbReference type="NCBI Taxonomy" id="3140254"/>
    <lineage>
        <taxon>Eukaryota</taxon>
        <taxon>Fungi</taxon>
        <taxon>Dikarya</taxon>
        <taxon>Ascomycota</taxon>
        <taxon>Pezizomycotina</taxon>
        <taxon>Orbiliomycetes</taxon>
        <taxon>Orbiliales</taxon>
        <taxon>Orbiliaceae</taxon>
        <taxon>Orbilia</taxon>
    </lineage>
</organism>
<feature type="compositionally biased region" description="Low complexity" evidence="1">
    <location>
        <begin position="521"/>
        <end position="574"/>
    </location>
</feature>
<feature type="compositionally biased region" description="Low complexity" evidence="1">
    <location>
        <begin position="343"/>
        <end position="391"/>
    </location>
</feature>
<evidence type="ECO:0000313" key="3">
    <source>
        <dbReference type="Proteomes" id="UP001375240"/>
    </source>
</evidence>
<dbReference type="AlphaFoldDB" id="A0AAV9UFR8"/>